<evidence type="ECO:0000313" key="3">
    <source>
        <dbReference type="Proteomes" id="UP000008988"/>
    </source>
</evidence>
<dbReference type="AlphaFoldDB" id="B5VRF6"/>
<organism evidence="2 3">
    <name type="scientific">Saccharomyces cerevisiae (strain AWRI1631)</name>
    <name type="common">Baker's yeast</name>
    <dbReference type="NCBI Taxonomy" id="545124"/>
    <lineage>
        <taxon>Eukaryota</taxon>
        <taxon>Fungi</taxon>
        <taxon>Dikarya</taxon>
        <taxon>Ascomycota</taxon>
        <taxon>Saccharomycotina</taxon>
        <taxon>Saccharomycetes</taxon>
        <taxon>Saccharomycetales</taxon>
        <taxon>Saccharomycetaceae</taxon>
        <taxon>Saccharomyces</taxon>
    </lineage>
</organism>
<name>B5VRF6_YEAS6</name>
<keyword evidence="1" id="KW-1133">Transmembrane helix</keyword>
<keyword evidence="1" id="KW-0812">Transmembrane</keyword>
<keyword evidence="1" id="KW-0472">Membrane</keyword>
<evidence type="ECO:0000313" key="2">
    <source>
        <dbReference type="EMBL" id="EDZ69495.1"/>
    </source>
</evidence>
<reference evidence="2 3" key="1">
    <citation type="journal article" date="2008" name="FEMS Yeast Res.">
        <title>Comparative genome analysis of a Saccharomyces cerevisiae wine strain.</title>
        <authorList>
            <person name="Borneman A.R."/>
            <person name="Forgan A.H."/>
            <person name="Pretorius I.S."/>
            <person name="Chambers P.J."/>
        </authorList>
    </citation>
    <scope>NUCLEOTIDE SEQUENCE [LARGE SCALE GENOMIC DNA]</scope>
    <source>
        <strain evidence="2 3">AWRI1631</strain>
    </source>
</reference>
<comment type="caution">
    <text evidence="2">The sequence shown here is derived from an EMBL/GenBank/DDBJ whole genome shotgun (WGS) entry which is preliminary data.</text>
</comment>
<dbReference type="EMBL" id="ABSV01002089">
    <property type="protein sequence ID" value="EDZ69495.1"/>
    <property type="molecule type" value="Genomic_DNA"/>
</dbReference>
<dbReference type="Proteomes" id="UP000008988">
    <property type="component" value="Unassembled WGS sequence"/>
</dbReference>
<proteinExistence type="predicted"/>
<protein>
    <submittedName>
        <fullName evidence="2">Uncharacterized protein</fullName>
    </submittedName>
</protein>
<evidence type="ECO:0000256" key="1">
    <source>
        <dbReference type="SAM" id="Phobius"/>
    </source>
</evidence>
<feature type="transmembrane region" description="Helical" evidence="1">
    <location>
        <begin position="118"/>
        <end position="136"/>
    </location>
</feature>
<accession>B5VRF6</accession>
<gene>
    <name evidence="2" type="ORF">AWRI1631_150580</name>
</gene>
<sequence>MKILDKITNYDLFDFADEFLKFVPVFRPNPTVTCLFGNPLTNLLVNGTGAACFFEFCSLALIKVSKILLDLLLLALLIDSENELCFEIDGDWLCVLGFGEGDLEVGRSLGMALPDDDVLLSITFWFLCNSSFSILFVFELSIFLRTVNNLLVVFLSVLKRNDL</sequence>